<evidence type="ECO:0000313" key="2">
    <source>
        <dbReference type="Proteomes" id="UP000036987"/>
    </source>
</evidence>
<keyword evidence="2" id="KW-1185">Reference proteome</keyword>
<organism evidence="1 2">
    <name type="scientific">Zostera marina</name>
    <name type="common">Eelgrass</name>
    <dbReference type="NCBI Taxonomy" id="29655"/>
    <lineage>
        <taxon>Eukaryota</taxon>
        <taxon>Viridiplantae</taxon>
        <taxon>Streptophyta</taxon>
        <taxon>Embryophyta</taxon>
        <taxon>Tracheophyta</taxon>
        <taxon>Spermatophyta</taxon>
        <taxon>Magnoliopsida</taxon>
        <taxon>Liliopsida</taxon>
        <taxon>Zosteraceae</taxon>
        <taxon>Zostera</taxon>
    </lineage>
</organism>
<comment type="caution">
    <text evidence="1">The sequence shown here is derived from an EMBL/GenBank/DDBJ whole genome shotgun (WGS) entry which is preliminary data.</text>
</comment>
<sequence>MIFKGEIYRSSKDRYDIRLTRRGGTYLLRIRGAERILRAKRLN</sequence>
<gene>
    <name evidence="1" type="ORF">ZOSMA_3G00760</name>
</gene>
<protein>
    <submittedName>
        <fullName evidence="1">Uncharacterized protein</fullName>
    </submittedName>
</protein>
<proteinExistence type="predicted"/>
<reference evidence="2" key="1">
    <citation type="journal article" date="2016" name="Nature">
        <title>The genome of the seagrass Zostera marina reveals angiosperm adaptation to the sea.</title>
        <authorList>
            <person name="Olsen J.L."/>
            <person name="Rouze P."/>
            <person name="Verhelst B."/>
            <person name="Lin Y.-C."/>
            <person name="Bayer T."/>
            <person name="Collen J."/>
            <person name="Dattolo E."/>
            <person name="De Paoli E."/>
            <person name="Dittami S."/>
            <person name="Maumus F."/>
            <person name="Michel G."/>
            <person name="Kersting A."/>
            <person name="Lauritano C."/>
            <person name="Lohaus R."/>
            <person name="Toepel M."/>
            <person name="Tonon T."/>
            <person name="Vanneste K."/>
            <person name="Amirebrahimi M."/>
            <person name="Brakel J."/>
            <person name="Bostroem C."/>
            <person name="Chovatia M."/>
            <person name="Grimwood J."/>
            <person name="Jenkins J.W."/>
            <person name="Jueterbock A."/>
            <person name="Mraz A."/>
            <person name="Stam W.T."/>
            <person name="Tice H."/>
            <person name="Bornberg-Bauer E."/>
            <person name="Green P.J."/>
            <person name="Pearson G.A."/>
            <person name="Procaccini G."/>
            <person name="Duarte C.M."/>
            <person name="Schmutz J."/>
            <person name="Reusch T.B.H."/>
            <person name="Van de Peer Y."/>
        </authorList>
    </citation>
    <scope>NUCLEOTIDE SEQUENCE [LARGE SCALE GENOMIC DNA]</scope>
    <source>
        <strain evidence="2">cv. Finnish</strain>
    </source>
</reference>
<dbReference type="Proteomes" id="UP000036987">
    <property type="component" value="Unassembled WGS sequence"/>
</dbReference>
<evidence type="ECO:0000313" key="1">
    <source>
        <dbReference type="EMBL" id="KMZ63595.1"/>
    </source>
</evidence>
<name>A0A0K9P5Y1_ZOSMR</name>
<dbReference type="EMBL" id="LFYR01001213">
    <property type="protein sequence ID" value="KMZ63595.1"/>
    <property type="molecule type" value="Genomic_DNA"/>
</dbReference>
<dbReference type="AlphaFoldDB" id="A0A0K9P5Y1"/>
<accession>A0A0K9P5Y1</accession>